<proteinExistence type="predicted"/>
<comment type="caution">
    <text evidence="2">The sequence shown here is derived from an EMBL/GenBank/DDBJ whole genome shotgun (WGS) entry which is preliminary data.</text>
</comment>
<keyword evidence="3" id="KW-1185">Reference proteome</keyword>
<gene>
    <name evidence="2" type="ORF">RHSP_60449</name>
</gene>
<feature type="region of interest" description="Disordered" evidence="1">
    <location>
        <begin position="113"/>
        <end position="133"/>
    </location>
</feature>
<evidence type="ECO:0000313" key="3">
    <source>
        <dbReference type="Proteomes" id="UP000012429"/>
    </source>
</evidence>
<reference evidence="2 3" key="1">
    <citation type="journal article" date="2012" name="BMC Genomics">
        <title>Genomic basis of broad host range and environmental adaptability of Rhizobium tropici CIAT 899 and Rhizobium sp. PRF 81 which are used in inoculants for common bean (Phaseolus vulgaris L.).</title>
        <authorList>
            <person name="Ormeno-Orrillo E."/>
            <person name="Menna P."/>
            <person name="Almeida L.G."/>
            <person name="Ollero F.J."/>
            <person name="Nicolas M.F."/>
            <person name="Pains Rodrigues E."/>
            <person name="Shigueyoshi Nakatani A."/>
            <person name="Silva Batista J.S."/>
            <person name="Oliveira Chueire L.M."/>
            <person name="Souza R.C."/>
            <person name="Ribeiro Vasconcelos A.T."/>
            <person name="Megias M."/>
            <person name="Hungria M."/>
            <person name="Martinez-Romero E."/>
        </authorList>
    </citation>
    <scope>NUCLEOTIDE SEQUENCE [LARGE SCALE GENOMIC DNA]</scope>
    <source>
        <strain evidence="2 3">PRF 81</strain>
    </source>
</reference>
<accession>N6V6W2</accession>
<protein>
    <submittedName>
        <fullName evidence="2">Uncharacterized protein</fullName>
    </submittedName>
</protein>
<evidence type="ECO:0000313" key="2">
    <source>
        <dbReference type="EMBL" id="ENN89540.1"/>
    </source>
</evidence>
<sequence length="156" mass="16724">MSQKSSGRVRVESRPRVAFFAQGWGLDIAGGVGLHAAQRCQLSGAGDRNGPLGKAVRFGVAGPVDAGVSRWLALGDLSHDTLVDGHAPEIKRKTGPHRRMTRKALTAIVDPRSPARRTSVSGAHLAPETICPTAREPERIARRRRLTALLLAGRSR</sequence>
<dbReference type="AlphaFoldDB" id="N6V6W2"/>
<evidence type="ECO:0000256" key="1">
    <source>
        <dbReference type="SAM" id="MobiDB-lite"/>
    </source>
</evidence>
<dbReference type="EMBL" id="AQHN01000005">
    <property type="protein sequence ID" value="ENN89540.1"/>
    <property type="molecule type" value="Genomic_DNA"/>
</dbReference>
<dbReference type="Proteomes" id="UP000012429">
    <property type="component" value="Unassembled WGS sequence"/>
</dbReference>
<name>N6V6W2_9HYPH</name>
<organism evidence="2 3">
    <name type="scientific">Rhizobium freirei PRF 81</name>
    <dbReference type="NCBI Taxonomy" id="363754"/>
    <lineage>
        <taxon>Bacteria</taxon>
        <taxon>Pseudomonadati</taxon>
        <taxon>Pseudomonadota</taxon>
        <taxon>Alphaproteobacteria</taxon>
        <taxon>Hyphomicrobiales</taxon>
        <taxon>Rhizobiaceae</taxon>
        <taxon>Rhizobium/Agrobacterium group</taxon>
        <taxon>Rhizobium</taxon>
    </lineage>
</organism>